<dbReference type="STRING" id="1297742.A176_002263"/>
<feature type="compositionally biased region" description="Pro residues" evidence="2">
    <location>
        <begin position="153"/>
        <end position="176"/>
    </location>
</feature>
<dbReference type="KEGG" id="mym:A176_002263"/>
<keyword evidence="4" id="KW-1185">Reference proteome</keyword>
<feature type="compositionally biased region" description="Low complexity" evidence="2">
    <location>
        <begin position="126"/>
        <end position="152"/>
    </location>
</feature>
<organism evidence="3 4">
    <name type="scientific">Pseudomyxococcus hansupus</name>
    <dbReference type="NCBI Taxonomy" id="1297742"/>
    <lineage>
        <taxon>Bacteria</taxon>
        <taxon>Pseudomonadati</taxon>
        <taxon>Myxococcota</taxon>
        <taxon>Myxococcia</taxon>
        <taxon>Myxococcales</taxon>
        <taxon>Cystobacterineae</taxon>
        <taxon>Myxococcaceae</taxon>
        <taxon>Pseudomyxococcus</taxon>
    </lineage>
</organism>
<dbReference type="RefSeq" id="WP_002636697.1">
    <property type="nucleotide sequence ID" value="NZ_CP012109.1"/>
</dbReference>
<dbReference type="eggNOG" id="COG1664">
    <property type="taxonomic scope" value="Bacteria"/>
</dbReference>
<reference evidence="3 4" key="1">
    <citation type="journal article" date="2016" name="PLoS ONE">
        <title>Complete Genome Sequence and Comparative Genomics of a Novel Myxobacterium Myxococcus hansupus.</title>
        <authorList>
            <person name="Sharma G."/>
            <person name="Narwani T."/>
            <person name="Subramanian S."/>
        </authorList>
    </citation>
    <scope>NUCLEOTIDE SEQUENCE [LARGE SCALE GENOMIC DNA]</scope>
    <source>
        <strain evidence="4">mixupus</strain>
    </source>
</reference>
<dbReference type="PANTHER" id="PTHR35024:SF4">
    <property type="entry name" value="POLYMER-FORMING CYTOSKELETAL PROTEIN"/>
    <property type="match status" value="1"/>
</dbReference>
<evidence type="ECO:0000313" key="4">
    <source>
        <dbReference type="Proteomes" id="UP000009026"/>
    </source>
</evidence>
<dbReference type="Pfam" id="PF04519">
    <property type="entry name" value="Bactofilin"/>
    <property type="match status" value="1"/>
</dbReference>
<proteinExistence type="inferred from homology"/>
<dbReference type="InterPro" id="IPR007607">
    <property type="entry name" value="BacA/B"/>
</dbReference>
<protein>
    <recommendedName>
        <fullName evidence="5">Polymer-forming cytoskeletal protein</fullName>
    </recommendedName>
</protein>
<dbReference type="EMBL" id="CP012109">
    <property type="protein sequence ID" value="AKQ65351.1"/>
    <property type="molecule type" value="Genomic_DNA"/>
</dbReference>
<evidence type="ECO:0000256" key="2">
    <source>
        <dbReference type="SAM" id="MobiDB-lite"/>
    </source>
</evidence>
<evidence type="ECO:0000313" key="3">
    <source>
        <dbReference type="EMBL" id="AKQ65351.1"/>
    </source>
</evidence>
<sequence>MATAKELSGSNAVDNTVVGPSILISGRLTGDEDLTVRGRVEGELTLSRTLIVEPSGVVKANVAVRNAIVSGVVVGNINATESVELTREGRMVGDIRAPRVIIVDGASFRGRVDMGDVEPGRLPAERPAVVRPAAVTRPTMTPARPTIPAARPTTPPPPSRPTPPPPPARPTPPPAVTRPSAPITRPGLGGLGSKPLPPPPPTRVERAEPAEQAGSSEGPSPVLVGAGAKKKVVVKKKTR</sequence>
<dbReference type="Proteomes" id="UP000009026">
    <property type="component" value="Chromosome"/>
</dbReference>
<dbReference type="AlphaFoldDB" id="A0A0H4WPC4"/>
<gene>
    <name evidence="3" type="ORF">A176_002263</name>
</gene>
<evidence type="ECO:0008006" key="5">
    <source>
        <dbReference type="Google" id="ProtNLM"/>
    </source>
</evidence>
<feature type="compositionally biased region" description="Basic residues" evidence="2">
    <location>
        <begin position="228"/>
        <end position="239"/>
    </location>
</feature>
<accession>A0A0H4WPC4</accession>
<evidence type="ECO:0000256" key="1">
    <source>
        <dbReference type="ARBA" id="ARBA00044755"/>
    </source>
</evidence>
<name>A0A0H4WPC4_9BACT</name>
<comment type="similarity">
    <text evidence="1">Belongs to the bactofilin family.</text>
</comment>
<dbReference type="PANTHER" id="PTHR35024">
    <property type="entry name" value="HYPOTHETICAL CYTOSOLIC PROTEIN"/>
    <property type="match status" value="1"/>
</dbReference>
<dbReference type="OrthoDB" id="119922at2"/>
<feature type="region of interest" description="Disordered" evidence="2">
    <location>
        <begin position="125"/>
        <end position="239"/>
    </location>
</feature>
<dbReference type="PATRIC" id="fig|1297742.4.peg.2287"/>